<keyword evidence="2" id="KW-0143">Chaperone</keyword>
<dbReference type="GO" id="GO:0042393">
    <property type="term" value="F:histone binding"/>
    <property type="evidence" value="ECO:0007669"/>
    <property type="project" value="UniProtKB-ARBA"/>
</dbReference>
<comment type="caution">
    <text evidence="4">The sequence shown here is derived from an EMBL/GenBank/DDBJ whole genome shotgun (WGS) entry which is preliminary data.</text>
</comment>
<accession>A0AAW1W4G2</accession>
<evidence type="ECO:0000256" key="2">
    <source>
        <dbReference type="ARBA" id="ARBA00023186"/>
    </source>
</evidence>
<dbReference type="Gene3D" id="3.30.1120.90">
    <property type="entry name" value="Nucleosome assembly protein"/>
    <property type="match status" value="1"/>
</dbReference>
<dbReference type="GO" id="GO:0006334">
    <property type="term" value="P:nucleosome assembly"/>
    <property type="evidence" value="ECO:0007669"/>
    <property type="project" value="InterPro"/>
</dbReference>
<evidence type="ECO:0000256" key="1">
    <source>
        <dbReference type="ARBA" id="ARBA00009947"/>
    </source>
</evidence>
<protein>
    <recommendedName>
        <fullName evidence="6">Ycf1</fullName>
    </recommendedName>
</protein>
<dbReference type="GO" id="GO:0000724">
    <property type="term" value="P:double-strand break repair via homologous recombination"/>
    <property type="evidence" value="ECO:0007669"/>
    <property type="project" value="UniProtKB-ARBA"/>
</dbReference>
<dbReference type="Pfam" id="PF00956">
    <property type="entry name" value="NAP"/>
    <property type="match status" value="1"/>
</dbReference>
<reference evidence="4 5" key="1">
    <citation type="journal article" date="2023" name="G3 (Bethesda)">
        <title>A chromosome-length genome assembly and annotation of blackberry (Rubus argutus, cv. 'Hillquist').</title>
        <authorList>
            <person name="Bruna T."/>
            <person name="Aryal R."/>
            <person name="Dudchenko O."/>
            <person name="Sargent D.J."/>
            <person name="Mead D."/>
            <person name="Buti M."/>
            <person name="Cavallini A."/>
            <person name="Hytonen T."/>
            <person name="Andres J."/>
            <person name="Pham M."/>
            <person name="Weisz D."/>
            <person name="Mascagni F."/>
            <person name="Usai G."/>
            <person name="Natali L."/>
            <person name="Bassil N."/>
            <person name="Fernandez G.E."/>
            <person name="Lomsadze A."/>
            <person name="Armour M."/>
            <person name="Olukolu B."/>
            <person name="Poorten T."/>
            <person name="Britton C."/>
            <person name="Davik J."/>
            <person name="Ashrafi H."/>
            <person name="Aiden E.L."/>
            <person name="Borodovsky M."/>
            <person name="Worthington M."/>
        </authorList>
    </citation>
    <scope>NUCLEOTIDE SEQUENCE [LARGE SCALE GENOMIC DNA]</scope>
    <source>
        <strain evidence="4">PI 553951</strain>
    </source>
</reference>
<sequence>MIDEDESIIEKIIGTEIEWYSKNRLKKHRKGSRRSFFNLFSPPEVHNDYKRNYLIGSIIRNDIIPRAVLWFTGEAKLESR</sequence>
<dbReference type="GO" id="GO:0005634">
    <property type="term" value="C:nucleus"/>
    <property type="evidence" value="ECO:0007669"/>
    <property type="project" value="InterPro"/>
</dbReference>
<keyword evidence="5" id="KW-1185">Reference proteome</keyword>
<dbReference type="SUPFAM" id="SSF143113">
    <property type="entry name" value="NAP-like"/>
    <property type="match status" value="1"/>
</dbReference>
<organism evidence="4 5">
    <name type="scientific">Rubus argutus</name>
    <name type="common">Southern blackberry</name>
    <dbReference type="NCBI Taxonomy" id="59490"/>
    <lineage>
        <taxon>Eukaryota</taxon>
        <taxon>Viridiplantae</taxon>
        <taxon>Streptophyta</taxon>
        <taxon>Embryophyta</taxon>
        <taxon>Tracheophyta</taxon>
        <taxon>Spermatophyta</taxon>
        <taxon>Magnoliopsida</taxon>
        <taxon>eudicotyledons</taxon>
        <taxon>Gunneridae</taxon>
        <taxon>Pentapetalae</taxon>
        <taxon>rosids</taxon>
        <taxon>fabids</taxon>
        <taxon>Rosales</taxon>
        <taxon>Rosaceae</taxon>
        <taxon>Rosoideae</taxon>
        <taxon>Rosoideae incertae sedis</taxon>
        <taxon>Rubus</taxon>
    </lineage>
</organism>
<evidence type="ECO:0000313" key="4">
    <source>
        <dbReference type="EMBL" id="KAK9914373.1"/>
    </source>
</evidence>
<dbReference type="EMBL" id="JBEDUW010000007">
    <property type="protein sequence ID" value="KAK9914373.1"/>
    <property type="molecule type" value="Genomic_DNA"/>
</dbReference>
<name>A0AAW1W4G2_RUBAR</name>
<dbReference type="InterPro" id="IPR037231">
    <property type="entry name" value="NAP-like_sf"/>
</dbReference>
<comment type="similarity">
    <text evidence="1 3">Belongs to the nucleosome assembly protein (NAP) family.</text>
</comment>
<proteinExistence type="inferred from homology"/>
<dbReference type="InterPro" id="IPR002164">
    <property type="entry name" value="NAP_family"/>
</dbReference>
<dbReference type="Proteomes" id="UP001457282">
    <property type="component" value="Unassembled WGS sequence"/>
</dbReference>
<evidence type="ECO:0000313" key="5">
    <source>
        <dbReference type="Proteomes" id="UP001457282"/>
    </source>
</evidence>
<dbReference type="PANTHER" id="PTHR11875">
    <property type="entry name" value="TESTIS-SPECIFIC Y-ENCODED PROTEIN"/>
    <property type="match status" value="1"/>
</dbReference>
<evidence type="ECO:0000256" key="3">
    <source>
        <dbReference type="RuleBase" id="RU003876"/>
    </source>
</evidence>
<dbReference type="AlphaFoldDB" id="A0AAW1W4G2"/>
<evidence type="ECO:0008006" key="6">
    <source>
        <dbReference type="Google" id="ProtNLM"/>
    </source>
</evidence>
<gene>
    <name evidence="4" type="ORF">M0R45_038156</name>
</gene>